<sequence length="248" mass="27215">MVINALVLAGSVNSGKLAKVCPEPYEALIPLKGRPMVDYVVDSLLKTPEVKQIVVAGPKELSGRYPEGRVVLVDGGESVVESVQKGFKVLPRDTKTLVATSDIPLITPEEIKTFLFSCPPGYDVYYPVVYKEAIEERDKSVRRTYVTLKEGTVTGGNLFLVDPRIVEKAIVKAQDLIKLRKSPFKLSLLLGLGFVIKFLAKKLSVKELEEKVGGLLGIRGKAVFSRSFGIGVDVDKPEDLELVLKYLP</sequence>
<protein>
    <recommendedName>
        <fullName evidence="1">MobA-like NTP transferase domain-containing protein</fullName>
    </recommendedName>
</protein>
<dbReference type="Gene3D" id="3.90.550.10">
    <property type="entry name" value="Spore Coat Polysaccharide Biosynthesis Protein SpsA, Chain A"/>
    <property type="match status" value="1"/>
</dbReference>
<dbReference type="Pfam" id="PF12804">
    <property type="entry name" value="NTP_transf_3"/>
    <property type="match status" value="1"/>
</dbReference>
<dbReference type="OrthoDB" id="159246at2"/>
<organism evidence="2 3">
    <name type="scientific">Carboxydothermus pertinax</name>
    <dbReference type="NCBI Taxonomy" id="870242"/>
    <lineage>
        <taxon>Bacteria</taxon>
        <taxon>Bacillati</taxon>
        <taxon>Bacillota</taxon>
        <taxon>Clostridia</taxon>
        <taxon>Thermoanaerobacterales</taxon>
        <taxon>Thermoanaerobacteraceae</taxon>
        <taxon>Carboxydothermus</taxon>
    </lineage>
</organism>
<accession>A0A1L8CV65</accession>
<comment type="caution">
    <text evidence="2">The sequence shown here is derived from an EMBL/GenBank/DDBJ whole genome shotgun (WGS) entry which is preliminary data.</text>
</comment>
<dbReference type="GO" id="GO:0016779">
    <property type="term" value="F:nucleotidyltransferase activity"/>
    <property type="evidence" value="ECO:0007669"/>
    <property type="project" value="UniProtKB-ARBA"/>
</dbReference>
<gene>
    <name evidence="2" type="ORF">cpu_13100</name>
</gene>
<dbReference type="SUPFAM" id="SSF53448">
    <property type="entry name" value="Nucleotide-diphospho-sugar transferases"/>
    <property type="match status" value="1"/>
</dbReference>
<dbReference type="STRING" id="870242.cpu_13100"/>
<evidence type="ECO:0000259" key="1">
    <source>
        <dbReference type="Pfam" id="PF12804"/>
    </source>
</evidence>
<evidence type="ECO:0000313" key="2">
    <source>
        <dbReference type="EMBL" id="GAV22800.1"/>
    </source>
</evidence>
<reference evidence="3" key="1">
    <citation type="submission" date="2016-12" db="EMBL/GenBank/DDBJ databases">
        <title>Draft Genome Sequences od Carboxydothermus pertinax and islandicus, Hydrogenogenic Carboxydotrophic Bacteria.</title>
        <authorList>
            <person name="Fukuyama Y."/>
            <person name="Ohmae K."/>
            <person name="Yoneda Y."/>
            <person name="Yoshida T."/>
            <person name="Sako Y."/>
        </authorList>
    </citation>
    <scope>NUCLEOTIDE SEQUENCE [LARGE SCALE GENOMIC DNA]</scope>
    <source>
        <strain evidence="3">Ug1</strain>
    </source>
</reference>
<dbReference type="InterPro" id="IPR029044">
    <property type="entry name" value="Nucleotide-diphossugar_trans"/>
</dbReference>
<dbReference type="Proteomes" id="UP000187485">
    <property type="component" value="Unassembled WGS sequence"/>
</dbReference>
<proteinExistence type="predicted"/>
<dbReference type="EMBL" id="BDJK01000020">
    <property type="protein sequence ID" value="GAV22800.1"/>
    <property type="molecule type" value="Genomic_DNA"/>
</dbReference>
<dbReference type="AlphaFoldDB" id="A0A1L8CV65"/>
<name>A0A1L8CV65_9THEO</name>
<dbReference type="InterPro" id="IPR025877">
    <property type="entry name" value="MobA-like_NTP_Trfase"/>
</dbReference>
<keyword evidence="3" id="KW-1185">Reference proteome</keyword>
<evidence type="ECO:0000313" key="3">
    <source>
        <dbReference type="Proteomes" id="UP000187485"/>
    </source>
</evidence>
<feature type="domain" description="MobA-like NTP transferase" evidence="1">
    <location>
        <begin position="27"/>
        <end position="130"/>
    </location>
</feature>